<dbReference type="EMBL" id="CACRXK020019712">
    <property type="protein sequence ID" value="CAB4033977.1"/>
    <property type="molecule type" value="Genomic_DNA"/>
</dbReference>
<evidence type="ECO:0000256" key="2">
    <source>
        <dbReference type="SAM" id="MobiDB-lite"/>
    </source>
</evidence>
<evidence type="ECO:0000313" key="4">
    <source>
        <dbReference type="Proteomes" id="UP001152795"/>
    </source>
</evidence>
<gene>
    <name evidence="3" type="ORF">PACLA_8A083341</name>
</gene>
<reference evidence="3" key="1">
    <citation type="submission" date="2020-04" db="EMBL/GenBank/DDBJ databases">
        <authorList>
            <person name="Alioto T."/>
            <person name="Alioto T."/>
            <person name="Gomez Garrido J."/>
        </authorList>
    </citation>
    <scope>NUCLEOTIDE SEQUENCE</scope>
    <source>
        <strain evidence="3">A484AB</strain>
    </source>
</reference>
<organism evidence="3 4">
    <name type="scientific">Paramuricea clavata</name>
    <name type="common">Red gorgonian</name>
    <name type="synonym">Violescent sea-whip</name>
    <dbReference type="NCBI Taxonomy" id="317549"/>
    <lineage>
        <taxon>Eukaryota</taxon>
        <taxon>Metazoa</taxon>
        <taxon>Cnidaria</taxon>
        <taxon>Anthozoa</taxon>
        <taxon>Octocorallia</taxon>
        <taxon>Malacalcyonacea</taxon>
        <taxon>Plexauridae</taxon>
        <taxon>Paramuricea</taxon>
    </lineage>
</organism>
<dbReference type="SUPFAM" id="SSF52266">
    <property type="entry name" value="SGNH hydrolase"/>
    <property type="match status" value="1"/>
</dbReference>
<dbReference type="Gene3D" id="3.40.50.1110">
    <property type="entry name" value="SGNH hydrolase"/>
    <property type="match status" value="1"/>
</dbReference>
<evidence type="ECO:0000256" key="1">
    <source>
        <dbReference type="SAM" id="Coils"/>
    </source>
</evidence>
<dbReference type="AlphaFoldDB" id="A0A7D9JQQ7"/>
<dbReference type="InterPro" id="IPR036514">
    <property type="entry name" value="SGNH_hydro_sf"/>
</dbReference>
<feature type="coiled-coil region" evidence="1">
    <location>
        <begin position="207"/>
        <end position="248"/>
    </location>
</feature>
<name>A0A7D9JQQ7_PARCT</name>
<keyword evidence="4" id="KW-1185">Reference proteome</keyword>
<accession>A0A7D9JQQ7</accession>
<keyword evidence="1" id="KW-0175">Coiled coil</keyword>
<feature type="region of interest" description="Disordered" evidence="2">
    <location>
        <begin position="251"/>
        <end position="271"/>
    </location>
</feature>
<dbReference type="Proteomes" id="UP001152795">
    <property type="component" value="Unassembled WGS sequence"/>
</dbReference>
<sequence length="512" mass="57636">MTDSTNIVKRLEEIGCQGLSSFEVDRNKIKWGNDFEHLKKFVHDCLGINGKWSSPGGGAKRFKAQDDNFSINWYFKKQSTLLFQRCLGEVFKNKIIELLSEETQKNGAVETVGDSVIQNQSQNEVISVSETTQESFLNTSDDISQNNPCKDSNICQKSQPTSTVCGCNCKSLATDIAGIQLDMIILQNRVEGMINAKTNISPNEEVMAKLQLELKQQQHRNQMLEDRVKAAEQERDSLLLALKLLTQDQRHSHEKQINANDRDDFQQPNRDTHAIPLKNQFSSLAVEETSESVSASTTNLENQSTRKRVKEEIVLIGDSIVKHIDPRKLTKKKVYKFTYPGKTAEDIEKELNIINIQSSPSHVIVHAGTNNIPIDSTKVCSKKLERLVIKTKAKFPNSKVGLSGITFRQDIEQATKIQEVNKKLEEMAAKHDVMFIDNSSIDHTCLNGSNIHLNGKGSAVLASHFITFLRGNQPRVVQDTTRSEKDFRMATINQIGDMLKAILVGNSRKIRR</sequence>
<evidence type="ECO:0000313" key="3">
    <source>
        <dbReference type="EMBL" id="CAB4033977.1"/>
    </source>
</evidence>
<comment type="caution">
    <text evidence="3">The sequence shown here is derived from an EMBL/GenBank/DDBJ whole genome shotgun (WGS) entry which is preliminary data.</text>
</comment>
<proteinExistence type="predicted"/>
<protein>
    <submittedName>
        <fullName evidence="3">Uncharacterized protein</fullName>
    </submittedName>
</protein>